<feature type="transmembrane region" description="Helical" evidence="1">
    <location>
        <begin position="64"/>
        <end position="83"/>
    </location>
</feature>
<feature type="transmembrane region" description="Helical" evidence="1">
    <location>
        <begin position="244"/>
        <end position="262"/>
    </location>
</feature>
<feature type="transmembrane region" description="Helical" evidence="1">
    <location>
        <begin position="188"/>
        <end position="209"/>
    </location>
</feature>
<feature type="transmembrane region" description="Helical" evidence="1">
    <location>
        <begin position="328"/>
        <end position="347"/>
    </location>
</feature>
<evidence type="ECO:0008006" key="4">
    <source>
        <dbReference type="Google" id="ProtNLM"/>
    </source>
</evidence>
<name>A0A542Y6R7_9MICO</name>
<feature type="transmembrane region" description="Helical" evidence="1">
    <location>
        <begin position="298"/>
        <end position="316"/>
    </location>
</feature>
<evidence type="ECO:0000313" key="3">
    <source>
        <dbReference type="Proteomes" id="UP000319094"/>
    </source>
</evidence>
<feature type="transmembrane region" description="Helical" evidence="1">
    <location>
        <begin position="378"/>
        <end position="395"/>
    </location>
</feature>
<comment type="caution">
    <text evidence="2">The sequence shown here is derived from an EMBL/GenBank/DDBJ whole genome shotgun (WGS) entry which is preliminary data.</text>
</comment>
<keyword evidence="1" id="KW-0472">Membrane</keyword>
<sequence length="646" mass="68537">MSDWFQAFPAVVAALALVTLPGLPVAWLLRLRGLTLVAGSVAASIASIALASIGAPALGVSWGILPIAAVAVALALAGLPFYFITSHVKPPSTLLTLRSSLWVAVAVILAGLLIGVEIVQAIGSPENISQTYDGVFHVNAVAEILLTGDPSPFHMDLSSPGTNGAFYPTLWHSAVALVAQIVGASVPVATNAVALVTSSWIWPVGILFFSRPFFVKRPAHLILGAVLAANFTAFPYLLLAWGVLYPNLLSTALIPFALGFIYPALRHRQTHSQAPLVSLWIAAVGAVGAATLAHPNALFGIAAFTVPMLLVTANDVRKLSLSRLQKSLRLGTIIAVITLYVIIWSRVRTGDNKREFGNSVGQAFVNGISNAQMLDTRAWFLTVLVAGGVAVLLVTRRHRWLILSYGVALGLFVVASGLSGSVRDAITGAWYNDAHRLAALLPIGAIPLAAVACAKLLDYVTAGLKNVDPERVSERARKYLPAVGAVVVFALILTGARGQGLALQTRWIQDLHNPAGMLLSEDERTLLERLPDEVPADALIAGDPWTGTGLALAIAQREVLFAHLNGNYSISSGELAAEFSMLGEAACPLVRELGVSYMLDFGDERYSIGEDELYKKYSGLSDIAQSPVVTEIDREGDAALYRVDCD</sequence>
<gene>
    <name evidence="2" type="ORF">FB468_1846</name>
</gene>
<dbReference type="InterPro" id="IPR046671">
    <property type="entry name" value="DUF6541"/>
</dbReference>
<evidence type="ECO:0000313" key="2">
    <source>
        <dbReference type="EMBL" id="TQL43809.1"/>
    </source>
</evidence>
<keyword evidence="1" id="KW-1133">Transmembrane helix</keyword>
<organism evidence="2 3">
    <name type="scientific">Leucobacter komagatae</name>
    <dbReference type="NCBI Taxonomy" id="55969"/>
    <lineage>
        <taxon>Bacteria</taxon>
        <taxon>Bacillati</taxon>
        <taxon>Actinomycetota</taxon>
        <taxon>Actinomycetes</taxon>
        <taxon>Micrococcales</taxon>
        <taxon>Microbacteriaceae</taxon>
        <taxon>Leucobacter</taxon>
    </lineage>
</organism>
<feature type="transmembrane region" description="Helical" evidence="1">
    <location>
        <begin position="36"/>
        <end position="58"/>
    </location>
</feature>
<protein>
    <recommendedName>
        <fullName evidence="4">4-amino-4-deoxy-L-arabinose transferase-like glycosyltransferase</fullName>
    </recommendedName>
</protein>
<dbReference type="OrthoDB" id="3169698at2"/>
<keyword evidence="3" id="KW-1185">Reference proteome</keyword>
<keyword evidence="1" id="KW-0812">Transmembrane</keyword>
<reference evidence="2 3" key="1">
    <citation type="submission" date="2019-06" db="EMBL/GenBank/DDBJ databases">
        <title>Sequencing the genomes of 1000 actinobacteria strains.</title>
        <authorList>
            <person name="Klenk H.-P."/>
        </authorList>
    </citation>
    <scope>NUCLEOTIDE SEQUENCE [LARGE SCALE GENOMIC DNA]</scope>
    <source>
        <strain evidence="2 3">DSM 8803</strain>
    </source>
</reference>
<evidence type="ECO:0000256" key="1">
    <source>
        <dbReference type="SAM" id="Phobius"/>
    </source>
</evidence>
<dbReference type="RefSeq" id="WP_141887074.1">
    <property type="nucleotide sequence ID" value="NZ_BAAAUY010000001.1"/>
</dbReference>
<feature type="transmembrane region" description="Helical" evidence="1">
    <location>
        <begin position="6"/>
        <end position="29"/>
    </location>
</feature>
<dbReference type="Pfam" id="PF20176">
    <property type="entry name" value="DUF6541"/>
    <property type="match status" value="1"/>
</dbReference>
<feature type="transmembrane region" description="Helical" evidence="1">
    <location>
        <begin position="402"/>
        <end position="422"/>
    </location>
</feature>
<feature type="transmembrane region" description="Helical" evidence="1">
    <location>
        <begin position="221"/>
        <end position="238"/>
    </location>
</feature>
<accession>A0A542Y6R7</accession>
<dbReference type="AlphaFoldDB" id="A0A542Y6R7"/>
<feature type="transmembrane region" description="Helical" evidence="1">
    <location>
        <begin position="274"/>
        <end position="292"/>
    </location>
</feature>
<feature type="transmembrane region" description="Helical" evidence="1">
    <location>
        <begin position="434"/>
        <end position="457"/>
    </location>
</feature>
<dbReference type="EMBL" id="VFON01000001">
    <property type="protein sequence ID" value="TQL43809.1"/>
    <property type="molecule type" value="Genomic_DNA"/>
</dbReference>
<proteinExistence type="predicted"/>
<feature type="transmembrane region" description="Helical" evidence="1">
    <location>
        <begin position="478"/>
        <end position="496"/>
    </location>
</feature>
<feature type="transmembrane region" description="Helical" evidence="1">
    <location>
        <begin position="95"/>
        <end position="116"/>
    </location>
</feature>
<dbReference type="Proteomes" id="UP000319094">
    <property type="component" value="Unassembled WGS sequence"/>
</dbReference>